<protein>
    <submittedName>
        <fullName evidence="3">Uncharacterized protein</fullName>
    </submittedName>
</protein>
<feature type="compositionally biased region" description="Basic and acidic residues" evidence="2">
    <location>
        <begin position="726"/>
        <end position="736"/>
    </location>
</feature>
<evidence type="ECO:0000256" key="2">
    <source>
        <dbReference type="SAM" id="MobiDB-lite"/>
    </source>
</evidence>
<feature type="compositionally biased region" description="Polar residues" evidence="2">
    <location>
        <begin position="1"/>
        <end position="10"/>
    </location>
</feature>
<dbReference type="EMBL" id="CCKQ01012398">
    <property type="protein sequence ID" value="CDW84015.1"/>
    <property type="molecule type" value="Genomic_DNA"/>
</dbReference>
<feature type="coiled-coil region" evidence="1">
    <location>
        <begin position="317"/>
        <end position="370"/>
    </location>
</feature>
<sequence length="1191" mass="136984">MSQQQELSSSFKKKQFKEDLDDEQVNSVGGSLNLEIQKIYDSQMQNNRYRAGSNLGISDKQSMIKDKIKIVQEQIDSDEEEDEIDQENQKDLRKYESQKNLHSSGNLDSNQFYVVKNRGSVKNLQQIKAYTGGNNALHINKRRLMSAKRPNNATNSGHAQTSKVLEQYNAEDIMLQNALGIAGSKTFQNPSQIRNAIQSVKNNQKILFEKAALANGQYSKVKSQKRQLQFYEKEQLQEECLTLKDQINDCKEYNIILRNQKQFLQTEIQKRDKIIENLNQALFQSQMQLRQATNGSVVSNNMGSSFNKSALFSPNLALNLKRQIQDLQGQMEMKDQELDYTRKKIKFTKIAELEIELETHKEHAMRLSQIVNYQQKKLLEKQSTIDNNLTSQVKNTQGDSNGHQQQEKTSARKLNRINSAKERFISPSSVSLFNGQSSIFRNNDSQTRIATDLTLRVQKQDDLIKRLKAQLEVQKRLVSDKKVENDAIRRNQSEQMDNTRKLIETLSINNLRSSIQDLQSQIVKSQTTSPSKLDEENRSPRRDIEKEQEVMNQKLSQHISEKYELIIQQLQKENELLKRNEDINNQERVRMLELEKNLKNQFADIKSKLDKFQSSQNTKDKSSDKVKEQLIDNQKHQIAKLEQENAELKKDKDKFQKFIDGKDKKIEEQENKLKIAIQQVEDLKSEIQRIQSLQEQNPNNQQLKVEDPNKKPKKRVSIQEQASSKQIDDLQKHDFKGQSSLKKKSTSESTGAGMNKQGTAGSTSKQPIQLGSLFTIMSRDDDEQDNKSDDYSKDQDELKQEKEKIQPLPKIDSDDDDDFKANSNKLNAEEGILKIAFYLQKNGLSLRNVFQDYVFDDSIDDKEFELIAIREFSDLVKTTMSLEEKHVQAISIMLADHFIGDSFNFQFFEEIFKQMGFVAKEEKLQALDNKSKRILNRLSGTLKAKNNTSLKDLFSDSIQIQKVKIKDKGLVDVSKLPRSIIINDFIQVEVIESKIFFQKIQKIGVRISDEPYPNLQENFIIHKNMPNLLVLKKIQNIIDDMDKSNTVQRCGTIVSNSTLMSILQKRKQSNAKMDSLAQDAKSKSLRKSKTTVIGQNKMPLSPIKSQSDDESGSSFEFNQGAANAEQAQEEAKTQKITTDSQKHAVSKQESDLAIRKQGTLKNNLMLQEQIDENFSLGTSKSPLYESDYQRI</sequence>
<feature type="coiled-coil region" evidence="1">
    <location>
        <begin position="560"/>
        <end position="587"/>
    </location>
</feature>
<dbReference type="OrthoDB" id="2136082at2759"/>
<feature type="compositionally biased region" description="Basic and acidic residues" evidence="2">
    <location>
        <begin position="1140"/>
        <end position="1151"/>
    </location>
</feature>
<keyword evidence="1" id="KW-0175">Coiled coil</keyword>
<reference evidence="3 4" key="1">
    <citation type="submission" date="2014-06" db="EMBL/GenBank/DDBJ databases">
        <authorList>
            <person name="Swart Estienne"/>
        </authorList>
    </citation>
    <scope>NUCLEOTIDE SEQUENCE [LARGE SCALE GENOMIC DNA]</scope>
    <source>
        <strain evidence="3 4">130c</strain>
    </source>
</reference>
<keyword evidence="4" id="KW-1185">Reference proteome</keyword>
<evidence type="ECO:0000313" key="4">
    <source>
        <dbReference type="Proteomes" id="UP000039865"/>
    </source>
</evidence>
<name>A0A078ANT6_STYLE</name>
<dbReference type="Proteomes" id="UP000039865">
    <property type="component" value="Unassembled WGS sequence"/>
</dbReference>
<feature type="compositionally biased region" description="Basic and acidic residues" evidence="2">
    <location>
        <begin position="785"/>
        <end position="805"/>
    </location>
</feature>
<organism evidence="3 4">
    <name type="scientific">Stylonychia lemnae</name>
    <name type="common">Ciliate</name>
    <dbReference type="NCBI Taxonomy" id="5949"/>
    <lineage>
        <taxon>Eukaryota</taxon>
        <taxon>Sar</taxon>
        <taxon>Alveolata</taxon>
        <taxon>Ciliophora</taxon>
        <taxon>Intramacronucleata</taxon>
        <taxon>Spirotrichea</taxon>
        <taxon>Stichotrichia</taxon>
        <taxon>Sporadotrichida</taxon>
        <taxon>Oxytrichidae</taxon>
        <taxon>Stylonychinae</taxon>
        <taxon>Stylonychia</taxon>
    </lineage>
</organism>
<feature type="region of interest" description="Disordered" evidence="2">
    <location>
        <begin position="519"/>
        <end position="546"/>
    </location>
</feature>
<accession>A0A078ANT6</accession>
<evidence type="ECO:0000313" key="3">
    <source>
        <dbReference type="EMBL" id="CDW84015.1"/>
    </source>
</evidence>
<feature type="region of interest" description="Disordered" evidence="2">
    <location>
        <begin position="1070"/>
        <end position="1151"/>
    </location>
</feature>
<feature type="compositionally biased region" description="Polar residues" evidence="2">
    <location>
        <begin position="391"/>
        <end position="404"/>
    </location>
</feature>
<feature type="coiled-coil region" evidence="1">
    <location>
        <begin position="450"/>
        <end position="484"/>
    </location>
</feature>
<dbReference type="InParanoid" id="A0A078ANT6"/>
<dbReference type="AlphaFoldDB" id="A0A078ANT6"/>
<feature type="region of interest" description="Disordered" evidence="2">
    <location>
        <begin position="1"/>
        <end position="27"/>
    </location>
</feature>
<feature type="compositionally biased region" description="Polar residues" evidence="2">
    <location>
        <begin position="692"/>
        <end position="703"/>
    </location>
</feature>
<feature type="region of interest" description="Disordered" evidence="2">
    <location>
        <begin position="692"/>
        <end position="822"/>
    </location>
</feature>
<feature type="compositionally biased region" description="Polar residues" evidence="2">
    <location>
        <begin position="756"/>
        <end position="769"/>
    </location>
</feature>
<evidence type="ECO:0000256" key="1">
    <source>
        <dbReference type="SAM" id="Coils"/>
    </source>
</evidence>
<feature type="compositionally biased region" description="Polar residues" evidence="2">
    <location>
        <begin position="519"/>
        <end position="531"/>
    </location>
</feature>
<feature type="region of interest" description="Disordered" evidence="2">
    <location>
        <begin position="391"/>
        <end position="411"/>
    </location>
</feature>
<feature type="compositionally biased region" description="Basic and acidic residues" evidence="2">
    <location>
        <begin position="532"/>
        <end position="546"/>
    </location>
</feature>
<proteinExistence type="predicted"/>
<gene>
    <name evidence="3" type="primary">Contig8665.g9245</name>
    <name evidence="3" type="ORF">STYLEM_13072</name>
</gene>